<feature type="domain" description="Acylphosphatase-like" evidence="7">
    <location>
        <begin position="5"/>
        <end position="95"/>
    </location>
</feature>
<dbReference type="GO" id="GO:0003998">
    <property type="term" value="F:acylphosphatase activity"/>
    <property type="evidence" value="ECO:0007669"/>
    <property type="project" value="UniProtKB-EC"/>
</dbReference>
<evidence type="ECO:0000256" key="2">
    <source>
        <dbReference type="ARBA" id="ARBA00012150"/>
    </source>
</evidence>
<evidence type="ECO:0000313" key="8">
    <source>
        <dbReference type="EMBL" id="KAF0852705.1"/>
    </source>
</evidence>
<dbReference type="InterPro" id="IPR036046">
    <property type="entry name" value="Acylphosphatase-like_dom_sf"/>
</dbReference>
<reference evidence="8" key="1">
    <citation type="submission" date="2019-09" db="EMBL/GenBank/DDBJ databases">
        <title>The Mitochondrial Proteome of the Jakobid, Andalucia godoyi, a Protist With the Most Gene-Rich and Bacteria-Like Mitochondrial Genome.</title>
        <authorList>
            <person name="Gray M.W."/>
            <person name="Burger G."/>
            <person name="Derelle R."/>
            <person name="Klimes V."/>
            <person name="Leger M."/>
            <person name="Sarrasin M."/>
            <person name="Vlcek C."/>
            <person name="Roger A.J."/>
            <person name="Elias M."/>
            <person name="Lang B.F."/>
        </authorList>
    </citation>
    <scope>NUCLEOTIDE SEQUENCE</scope>
    <source>
        <strain evidence="8">And28</strain>
    </source>
</reference>
<dbReference type="EMBL" id="VRVR01000020">
    <property type="protein sequence ID" value="KAF0852705.1"/>
    <property type="molecule type" value="Genomic_DNA"/>
</dbReference>
<proteinExistence type="inferred from homology"/>
<comment type="caution">
    <text evidence="8">The sequence shown here is derived from an EMBL/GenBank/DDBJ whole genome shotgun (WGS) entry which is preliminary data.</text>
</comment>
<dbReference type="OrthoDB" id="7961613at2759"/>
<dbReference type="PRINTS" id="PR00112">
    <property type="entry name" value="ACYLPHPHTASE"/>
</dbReference>
<comment type="similarity">
    <text evidence="1 6">Belongs to the acylphosphatase family.</text>
</comment>
<dbReference type="PROSITE" id="PS51160">
    <property type="entry name" value="ACYLPHOSPHATASE_3"/>
    <property type="match status" value="1"/>
</dbReference>
<evidence type="ECO:0000313" key="9">
    <source>
        <dbReference type="Proteomes" id="UP000799049"/>
    </source>
</evidence>
<dbReference type="AlphaFoldDB" id="A0A8K0F2T6"/>
<dbReference type="EC" id="3.6.1.7" evidence="2 5"/>
<name>A0A8K0F2T6_ANDGO</name>
<dbReference type="Pfam" id="PF00708">
    <property type="entry name" value="Acylphosphatase"/>
    <property type="match status" value="1"/>
</dbReference>
<evidence type="ECO:0000256" key="1">
    <source>
        <dbReference type="ARBA" id="ARBA00005614"/>
    </source>
</evidence>
<dbReference type="PROSITE" id="PS00151">
    <property type="entry name" value="ACYLPHOSPHATASE_2"/>
    <property type="match status" value="1"/>
</dbReference>
<protein>
    <recommendedName>
        <fullName evidence="2 5">acylphosphatase</fullName>
        <ecNumber evidence="2 5">3.6.1.7</ecNumber>
    </recommendedName>
</protein>
<dbReference type="SUPFAM" id="SSF54975">
    <property type="entry name" value="Acylphosphatase/BLUF domain-like"/>
    <property type="match status" value="1"/>
</dbReference>
<evidence type="ECO:0000256" key="3">
    <source>
        <dbReference type="ARBA" id="ARBA00022801"/>
    </source>
</evidence>
<evidence type="ECO:0000256" key="4">
    <source>
        <dbReference type="ARBA" id="ARBA00047645"/>
    </source>
</evidence>
<dbReference type="InterPro" id="IPR020456">
    <property type="entry name" value="Acylphosphatase"/>
</dbReference>
<dbReference type="InterPro" id="IPR001792">
    <property type="entry name" value="Acylphosphatase-like_dom"/>
</dbReference>
<dbReference type="PANTHER" id="PTHR10029">
    <property type="entry name" value="ACYLPHOSPHATASE"/>
    <property type="match status" value="1"/>
</dbReference>
<sequence>MAIVQIHFQVFGKVQRVFFRKYTHAQAEKLRLSGWVRNDPDGTVVGVAEGSAENIAAMKQWLSTVGSPKSKIERAVFTNEQQVAARQFAKFEIDRSTSD</sequence>
<keyword evidence="9" id="KW-1185">Reference proteome</keyword>
<organism evidence="8 9">
    <name type="scientific">Andalucia godoyi</name>
    <name type="common">Flagellate</name>
    <dbReference type="NCBI Taxonomy" id="505711"/>
    <lineage>
        <taxon>Eukaryota</taxon>
        <taxon>Discoba</taxon>
        <taxon>Jakobida</taxon>
        <taxon>Andalucina</taxon>
        <taxon>Andaluciidae</taxon>
        <taxon>Andalucia</taxon>
    </lineage>
</organism>
<dbReference type="Proteomes" id="UP000799049">
    <property type="component" value="Unassembled WGS sequence"/>
</dbReference>
<evidence type="ECO:0000256" key="5">
    <source>
        <dbReference type="PROSITE-ProRule" id="PRU00520"/>
    </source>
</evidence>
<feature type="active site" evidence="5">
    <location>
        <position position="38"/>
    </location>
</feature>
<accession>A0A8K0F2T6</accession>
<dbReference type="Gene3D" id="3.30.70.100">
    <property type="match status" value="1"/>
</dbReference>
<dbReference type="PANTHER" id="PTHR10029:SF3">
    <property type="entry name" value="ACYLPHOSPHATASE-RELATED"/>
    <property type="match status" value="1"/>
</dbReference>
<gene>
    <name evidence="8" type="ORF">ANDGO_08483</name>
</gene>
<feature type="active site" evidence="5">
    <location>
        <position position="20"/>
    </location>
</feature>
<keyword evidence="3 5" id="KW-0378">Hydrolase</keyword>
<dbReference type="FunFam" id="3.30.70.100:FF:000011">
    <property type="entry name" value="Acylphosphatase"/>
    <property type="match status" value="1"/>
</dbReference>
<dbReference type="InterPro" id="IPR017968">
    <property type="entry name" value="Acylphosphatase_CS"/>
</dbReference>
<evidence type="ECO:0000256" key="6">
    <source>
        <dbReference type="RuleBase" id="RU004168"/>
    </source>
</evidence>
<evidence type="ECO:0000259" key="7">
    <source>
        <dbReference type="PROSITE" id="PS51160"/>
    </source>
</evidence>
<comment type="catalytic activity">
    <reaction evidence="4 5">
        <text>an acyl phosphate + H2O = a carboxylate + phosphate + H(+)</text>
        <dbReference type="Rhea" id="RHEA:14965"/>
        <dbReference type="ChEBI" id="CHEBI:15377"/>
        <dbReference type="ChEBI" id="CHEBI:15378"/>
        <dbReference type="ChEBI" id="CHEBI:29067"/>
        <dbReference type="ChEBI" id="CHEBI:43474"/>
        <dbReference type="ChEBI" id="CHEBI:59918"/>
        <dbReference type="EC" id="3.6.1.7"/>
    </reaction>
</comment>